<keyword evidence="4" id="KW-1185">Reference proteome</keyword>
<evidence type="ECO:0000313" key="4">
    <source>
        <dbReference type="Proteomes" id="UP000663832"/>
    </source>
</evidence>
<reference evidence="3" key="1">
    <citation type="submission" date="2021-02" db="EMBL/GenBank/DDBJ databases">
        <authorList>
            <person name="Nowell W R."/>
        </authorList>
    </citation>
    <scope>NUCLEOTIDE SEQUENCE</scope>
</reference>
<dbReference type="Proteomes" id="UP000663832">
    <property type="component" value="Unassembled WGS sequence"/>
</dbReference>
<keyword evidence="1" id="KW-0812">Transmembrane</keyword>
<accession>A0A816G0H1</accession>
<dbReference type="EMBL" id="CAJNOI010005646">
    <property type="protein sequence ID" value="CAF1568776.1"/>
    <property type="molecule type" value="Genomic_DNA"/>
</dbReference>
<keyword evidence="1" id="KW-1133">Transmembrane helix</keyword>
<gene>
    <name evidence="2" type="ORF">BJG266_LOCUS47559</name>
    <name evidence="3" type="ORF">QVE165_LOCUS64600</name>
</gene>
<evidence type="ECO:0000313" key="3">
    <source>
        <dbReference type="EMBL" id="CAF1667843.1"/>
    </source>
</evidence>
<keyword evidence="1" id="KW-0472">Membrane</keyword>
<name>A0A816G0H1_9BILA</name>
<feature type="transmembrane region" description="Helical" evidence="1">
    <location>
        <begin position="95"/>
        <end position="117"/>
    </location>
</feature>
<evidence type="ECO:0000313" key="2">
    <source>
        <dbReference type="EMBL" id="CAF1568776.1"/>
    </source>
</evidence>
<sequence>MIDVSVFSNSISIPVDQIGWLSFKFDSTYRIQLTGILSADEFQESMKKINQTFIPMNNFMIISRITFFLGLLGGFICLVTSVTRADTSASFKVDVLFGFGIALFILSFISAILSICIMPISLERTREVVAKESLNYYSRLPTSCNWRLKDGTGNDWPCSSNQILRYHIVIDIGPSVSPVHNNPIDYYSNPNVAILEMSFERDDVGDLPPYPDSNTRFCSQCSLPRRDSTAKFCSSCGQSFDEY</sequence>
<comment type="caution">
    <text evidence="3">The sequence shown here is derived from an EMBL/GenBank/DDBJ whole genome shotgun (WGS) entry which is preliminary data.</text>
</comment>
<dbReference type="Proteomes" id="UP000663877">
    <property type="component" value="Unassembled WGS sequence"/>
</dbReference>
<feature type="transmembrane region" description="Helical" evidence="1">
    <location>
        <begin position="65"/>
        <end position="83"/>
    </location>
</feature>
<evidence type="ECO:0000256" key="1">
    <source>
        <dbReference type="SAM" id="Phobius"/>
    </source>
</evidence>
<dbReference type="AlphaFoldDB" id="A0A816G0H1"/>
<proteinExistence type="predicted"/>
<dbReference type="EMBL" id="CAJNOM010006054">
    <property type="protein sequence ID" value="CAF1667843.1"/>
    <property type="molecule type" value="Genomic_DNA"/>
</dbReference>
<protein>
    <submittedName>
        <fullName evidence="3">Uncharacterized protein</fullName>
    </submittedName>
</protein>
<organism evidence="3 4">
    <name type="scientific">Adineta steineri</name>
    <dbReference type="NCBI Taxonomy" id="433720"/>
    <lineage>
        <taxon>Eukaryota</taxon>
        <taxon>Metazoa</taxon>
        <taxon>Spiralia</taxon>
        <taxon>Gnathifera</taxon>
        <taxon>Rotifera</taxon>
        <taxon>Eurotatoria</taxon>
        <taxon>Bdelloidea</taxon>
        <taxon>Adinetida</taxon>
        <taxon>Adinetidae</taxon>
        <taxon>Adineta</taxon>
    </lineage>
</organism>